<proteinExistence type="predicted"/>
<organism evidence="2 3">
    <name type="scientific">Eumeta variegata</name>
    <name type="common">Bagworm moth</name>
    <name type="synonym">Eumeta japonica</name>
    <dbReference type="NCBI Taxonomy" id="151549"/>
    <lineage>
        <taxon>Eukaryota</taxon>
        <taxon>Metazoa</taxon>
        <taxon>Ecdysozoa</taxon>
        <taxon>Arthropoda</taxon>
        <taxon>Hexapoda</taxon>
        <taxon>Insecta</taxon>
        <taxon>Pterygota</taxon>
        <taxon>Neoptera</taxon>
        <taxon>Endopterygota</taxon>
        <taxon>Lepidoptera</taxon>
        <taxon>Glossata</taxon>
        <taxon>Ditrysia</taxon>
        <taxon>Tineoidea</taxon>
        <taxon>Psychidae</taxon>
        <taxon>Oiketicinae</taxon>
        <taxon>Eumeta</taxon>
    </lineage>
</organism>
<evidence type="ECO:0000256" key="1">
    <source>
        <dbReference type="SAM" id="MobiDB-lite"/>
    </source>
</evidence>
<comment type="caution">
    <text evidence="2">The sequence shown here is derived from an EMBL/GenBank/DDBJ whole genome shotgun (WGS) entry which is preliminary data.</text>
</comment>
<dbReference type="Proteomes" id="UP000299102">
    <property type="component" value="Unassembled WGS sequence"/>
</dbReference>
<dbReference type="AlphaFoldDB" id="A0A4C1UKJ1"/>
<evidence type="ECO:0000313" key="3">
    <source>
        <dbReference type="Proteomes" id="UP000299102"/>
    </source>
</evidence>
<dbReference type="EMBL" id="BGZK01000187">
    <property type="protein sequence ID" value="GBP26945.1"/>
    <property type="molecule type" value="Genomic_DNA"/>
</dbReference>
<evidence type="ECO:0000313" key="2">
    <source>
        <dbReference type="EMBL" id="GBP26945.1"/>
    </source>
</evidence>
<protein>
    <submittedName>
        <fullName evidence="2">Uncharacterized protein</fullName>
    </submittedName>
</protein>
<feature type="region of interest" description="Disordered" evidence="1">
    <location>
        <begin position="85"/>
        <end position="114"/>
    </location>
</feature>
<reference evidence="2 3" key="1">
    <citation type="journal article" date="2019" name="Commun. Biol.">
        <title>The bagworm genome reveals a unique fibroin gene that provides high tensile strength.</title>
        <authorList>
            <person name="Kono N."/>
            <person name="Nakamura H."/>
            <person name="Ohtoshi R."/>
            <person name="Tomita M."/>
            <person name="Numata K."/>
            <person name="Arakawa K."/>
        </authorList>
    </citation>
    <scope>NUCLEOTIDE SEQUENCE [LARGE SCALE GENOMIC DNA]</scope>
</reference>
<accession>A0A4C1UKJ1</accession>
<sequence>MAAPMSCVNGDAPCSSGAGAVARRSVNHSRMWKAVVHPLFHLSLFSTAQVFRNAQFSKHLSTMRGTSAHGTNHIEPLRQCGLHEPMICGRPGRDEPRARRLSRRRRTMSRKRKERERFLSGPARCWHDFRT</sequence>
<feature type="compositionally biased region" description="Basic residues" evidence="1">
    <location>
        <begin position="99"/>
        <end position="114"/>
    </location>
</feature>
<gene>
    <name evidence="2" type="ORF">EVAR_95731_1</name>
</gene>
<keyword evidence="3" id="KW-1185">Reference proteome</keyword>
<name>A0A4C1UKJ1_EUMVA</name>